<reference evidence="1 2" key="2">
    <citation type="journal article" date="2022" name="Mol. Ecol. Resour.">
        <title>The genomes of chicory, endive, great burdock and yacon provide insights into Asteraceae paleo-polyploidization history and plant inulin production.</title>
        <authorList>
            <person name="Fan W."/>
            <person name="Wang S."/>
            <person name="Wang H."/>
            <person name="Wang A."/>
            <person name="Jiang F."/>
            <person name="Liu H."/>
            <person name="Zhao H."/>
            <person name="Xu D."/>
            <person name="Zhang Y."/>
        </authorList>
    </citation>
    <scope>NUCLEOTIDE SEQUENCE [LARGE SCALE GENOMIC DNA]</scope>
    <source>
        <strain evidence="2">cv. Yunnan</strain>
        <tissue evidence="1">Leaves</tissue>
    </source>
</reference>
<proteinExistence type="predicted"/>
<organism evidence="1 2">
    <name type="scientific">Smallanthus sonchifolius</name>
    <dbReference type="NCBI Taxonomy" id="185202"/>
    <lineage>
        <taxon>Eukaryota</taxon>
        <taxon>Viridiplantae</taxon>
        <taxon>Streptophyta</taxon>
        <taxon>Embryophyta</taxon>
        <taxon>Tracheophyta</taxon>
        <taxon>Spermatophyta</taxon>
        <taxon>Magnoliopsida</taxon>
        <taxon>eudicotyledons</taxon>
        <taxon>Gunneridae</taxon>
        <taxon>Pentapetalae</taxon>
        <taxon>asterids</taxon>
        <taxon>campanulids</taxon>
        <taxon>Asterales</taxon>
        <taxon>Asteraceae</taxon>
        <taxon>Asteroideae</taxon>
        <taxon>Heliantheae alliance</taxon>
        <taxon>Millerieae</taxon>
        <taxon>Smallanthus</taxon>
    </lineage>
</organism>
<accession>A0ACB9JKV4</accession>
<dbReference type="Proteomes" id="UP001056120">
    <property type="component" value="Linkage Group LG03"/>
</dbReference>
<comment type="caution">
    <text evidence="1">The sequence shown here is derived from an EMBL/GenBank/DDBJ whole genome shotgun (WGS) entry which is preliminary data.</text>
</comment>
<protein>
    <submittedName>
        <fullName evidence="1">Uncharacterized protein</fullName>
    </submittedName>
</protein>
<reference evidence="2" key="1">
    <citation type="journal article" date="2022" name="Mol. Ecol. Resour.">
        <title>The genomes of chicory, endive, great burdock and yacon provide insights into Asteraceae palaeo-polyploidization history and plant inulin production.</title>
        <authorList>
            <person name="Fan W."/>
            <person name="Wang S."/>
            <person name="Wang H."/>
            <person name="Wang A."/>
            <person name="Jiang F."/>
            <person name="Liu H."/>
            <person name="Zhao H."/>
            <person name="Xu D."/>
            <person name="Zhang Y."/>
        </authorList>
    </citation>
    <scope>NUCLEOTIDE SEQUENCE [LARGE SCALE GENOMIC DNA]</scope>
    <source>
        <strain evidence="2">cv. Yunnan</strain>
    </source>
</reference>
<sequence length="83" mass="8916">MSQAGVEVNAPVTEVSNGQYVLRGGGHGNSVDARRIFTIGLPFEAYMRCIGSLCMMSRAKVKTKVIVTERVVHAFDAMASIAN</sequence>
<evidence type="ECO:0000313" key="2">
    <source>
        <dbReference type="Proteomes" id="UP001056120"/>
    </source>
</evidence>
<evidence type="ECO:0000313" key="1">
    <source>
        <dbReference type="EMBL" id="KAI3820949.1"/>
    </source>
</evidence>
<dbReference type="EMBL" id="CM042020">
    <property type="protein sequence ID" value="KAI3820949.1"/>
    <property type="molecule type" value="Genomic_DNA"/>
</dbReference>
<name>A0ACB9JKV4_9ASTR</name>
<gene>
    <name evidence="1" type="ORF">L1987_08504</name>
</gene>
<keyword evidence="2" id="KW-1185">Reference proteome</keyword>